<dbReference type="AlphaFoldDB" id="A0A8S4PV46"/>
<evidence type="ECO:0000313" key="10">
    <source>
        <dbReference type="Proteomes" id="UP000749559"/>
    </source>
</evidence>
<feature type="transmembrane region" description="Helical" evidence="8">
    <location>
        <begin position="201"/>
        <end position="220"/>
    </location>
</feature>
<dbReference type="Proteomes" id="UP000749559">
    <property type="component" value="Unassembled WGS sequence"/>
</dbReference>
<keyword evidence="10" id="KW-1185">Reference proteome</keyword>
<dbReference type="GO" id="GO:0005789">
    <property type="term" value="C:endoplasmic reticulum membrane"/>
    <property type="evidence" value="ECO:0007669"/>
    <property type="project" value="InterPro"/>
</dbReference>
<comment type="similarity">
    <text evidence="2">Belongs to the DUOXA family.</text>
</comment>
<dbReference type="EMBL" id="CAIIXF020000010">
    <property type="protein sequence ID" value="CAH1797388.1"/>
    <property type="molecule type" value="Genomic_DNA"/>
</dbReference>
<evidence type="ECO:0000256" key="5">
    <source>
        <dbReference type="ARBA" id="ARBA00023136"/>
    </source>
</evidence>
<protein>
    <recommendedName>
        <fullName evidence="11">Dual oxidase maturation factor 1</fullName>
    </recommendedName>
</protein>
<sequence>MSGWFDYGRSNGGPTLYSPNKTAVTVDVLEAGFIFAVLIVFFSFLLILPGVRGTERVKVAIRITVSLFIGACIMICNFGQEWEVGHIKTHTQYKAGVSDEIEANIGMKIGLRSINITLKGDPVRQEIANITETINYNERFHWSNPWGQGRRGFSQFAGNINQEYRAANFKGLPYPILWIAEYFVFDGEGIRWGRYYRWSGFYSHIMIWLAFPLWIIANILSFMVIRYSSYLLGMTGGCLLIANIVYASVRNPTDLTIPFEDDIMKLAWGWTFWLNLVNGIICCIIAIVMFLMDMLCQDKIAEFFGVDPLQDYEEYYTDGSEGKSGSERKMAKAASSQNGHDTNDEAAIGDATNKRESQLQPHYRRRGFTITSKQVKKSLRRPRAAPRQGEVNNGIGSIEEDEQITSNMLDNSSSVSGDGEGELYENADQFAKHQQQQQRTLDAQSGVYIELSDK</sequence>
<keyword evidence="4 8" id="KW-1133">Transmembrane helix</keyword>
<evidence type="ECO:0000256" key="1">
    <source>
        <dbReference type="ARBA" id="ARBA00004141"/>
    </source>
</evidence>
<feature type="compositionally biased region" description="Basic residues" evidence="7">
    <location>
        <begin position="374"/>
        <end position="384"/>
    </location>
</feature>
<accession>A0A8S4PV46</accession>
<dbReference type="InterPro" id="IPR018469">
    <property type="entry name" value="Dual_oxidase_maturation_fac"/>
</dbReference>
<proteinExistence type="inferred from homology"/>
<dbReference type="GO" id="GO:0015031">
    <property type="term" value="P:protein transport"/>
    <property type="evidence" value="ECO:0007669"/>
    <property type="project" value="InterPro"/>
</dbReference>
<comment type="caution">
    <text evidence="9">The sequence shown here is derived from an EMBL/GenBank/DDBJ whole genome shotgun (WGS) entry which is preliminary data.</text>
</comment>
<keyword evidence="6" id="KW-0325">Glycoprotein</keyword>
<evidence type="ECO:0000256" key="4">
    <source>
        <dbReference type="ARBA" id="ARBA00022989"/>
    </source>
</evidence>
<comment type="subcellular location">
    <subcellularLocation>
        <location evidence="1">Membrane</location>
        <topology evidence="1">Multi-pass membrane protein</topology>
    </subcellularLocation>
</comment>
<feature type="compositionally biased region" description="Basic and acidic residues" evidence="7">
    <location>
        <begin position="320"/>
        <end position="330"/>
    </location>
</feature>
<feature type="region of interest" description="Disordered" evidence="7">
    <location>
        <begin position="317"/>
        <end position="401"/>
    </location>
</feature>
<evidence type="ECO:0000256" key="6">
    <source>
        <dbReference type="ARBA" id="ARBA00023180"/>
    </source>
</evidence>
<dbReference type="PANTHER" id="PTHR31158:SF1">
    <property type="entry name" value="DOXA1 FACTOR-RELATED"/>
    <property type="match status" value="1"/>
</dbReference>
<feature type="transmembrane region" description="Helical" evidence="8">
    <location>
        <begin position="28"/>
        <end position="47"/>
    </location>
</feature>
<keyword evidence="5 8" id="KW-0472">Membrane</keyword>
<feature type="transmembrane region" description="Helical" evidence="8">
    <location>
        <begin position="227"/>
        <end position="247"/>
    </location>
</feature>
<evidence type="ECO:0000256" key="2">
    <source>
        <dbReference type="ARBA" id="ARBA00009816"/>
    </source>
</evidence>
<reference evidence="9" key="1">
    <citation type="submission" date="2022-03" db="EMBL/GenBank/DDBJ databases">
        <authorList>
            <person name="Martin C."/>
        </authorList>
    </citation>
    <scope>NUCLEOTIDE SEQUENCE</scope>
</reference>
<evidence type="ECO:0000256" key="8">
    <source>
        <dbReference type="SAM" id="Phobius"/>
    </source>
</evidence>
<feature type="transmembrane region" description="Helical" evidence="8">
    <location>
        <begin position="267"/>
        <end position="291"/>
    </location>
</feature>
<organism evidence="9 10">
    <name type="scientific">Owenia fusiformis</name>
    <name type="common">Polychaete worm</name>
    <dbReference type="NCBI Taxonomy" id="6347"/>
    <lineage>
        <taxon>Eukaryota</taxon>
        <taxon>Metazoa</taxon>
        <taxon>Spiralia</taxon>
        <taxon>Lophotrochozoa</taxon>
        <taxon>Annelida</taxon>
        <taxon>Polychaeta</taxon>
        <taxon>Sedentaria</taxon>
        <taxon>Canalipalpata</taxon>
        <taxon>Sabellida</taxon>
        <taxon>Oweniida</taxon>
        <taxon>Oweniidae</taxon>
        <taxon>Owenia</taxon>
    </lineage>
</organism>
<evidence type="ECO:0008006" key="11">
    <source>
        <dbReference type="Google" id="ProtNLM"/>
    </source>
</evidence>
<evidence type="ECO:0000256" key="7">
    <source>
        <dbReference type="SAM" id="MobiDB-lite"/>
    </source>
</evidence>
<evidence type="ECO:0000313" key="9">
    <source>
        <dbReference type="EMBL" id="CAH1797388.1"/>
    </source>
</evidence>
<name>A0A8S4PV46_OWEFU</name>
<dbReference type="Pfam" id="PF10204">
    <property type="entry name" value="DuoxA"/>
    <property type="match status" value="1"/>
</dbReference>
<keyword evidence="3 8" id="KW-0812">Transmembrane</keyword>
<dbReference type="OrthoDB" id="10042652at2759"/>
<evidence type="ECO:0000256" key="3">
    <source>
        <dbReference type="ARBA" id="ARBA00022692"/>
    </source>
</evidence>
<gene>
    <name evidence="9" type="ORF">OFUS_LOCUS21677</name>
</gene>
<dbReference type="PANTHER" id="PTHR31158">
    <property type="entry name" value="DUAL OXIDASE 2"/>
    <property type="match status" value="1"/>
</dbReference>